<dbReference type="GeneID" id="82525931"/>
<feature type="domain" description="UvrD-like helicase C-terminal" evidence="1">
    <location>
        <begin position="417"/>
        <end position="466"/>
    </location>
</feature>
<sequence>MTVGEFADLVRARLPYDANGQQNLLIEALARFCSASTPSDSVFIVNGYAGTGKTSLTGALVKALEEVRRPVVLLAPTGRAAKVFSAHSGHPAYTIHRKIYRGAPGELSGGMTVMQRNSLSDAVFIVDEASMISDSPSAADASGFVRQSLLEDLVEYVFTGDNCRLILLGDVAQLPPVGSAESPAMQPSTFKALGLHVSRAVLTDTVRQSRRSGILRNATWLRRAMLLDPLPAPRLFTEGYDDVRVVEGDDVIDTIADCYRSDGPGETAVITRSNRRATGFNLGIRSRILDCEEELVRGERLLVAKNNYTWASKVKGLDFIANGDVAVVSRVHGTEEKYGFRFASVTLHLPDRDVEVNCRIFLETLTDESASLSRERMEQLAQARMADPEVNAPDVAYETRLRRLRTDEYFNALQVKYAYAVTCHKAQGAQWRNVFIDMGGIAPDQQGLEFYRWLYTATSRATSRLYYMNPALADD</sequence>
<dbReference type="AlphaFoldDB" id="A0A2V1IQX6"/>
<evidence type="ECO:0000313" key="2">
    <source>
        <dbReference type="EMBL" id="PWB02635.1"/>
    </source>
</evidence>
<dbReference type="SUPFAM" id="SSF52540">
    <property type="entry name" value="P-loop containing nucleoside triphosphate hydrolases"/>
    <property type="match status" value="1"/>
</dbReference>
<name>A0A2V1IQX6_9BACT</name>
<dbReference type="InterPro" id="IPR027417">
    <property type="entry name" value="P-loop_NTPase"/>
</dbReference>
<keyword evidence="2" id="KW-0378">Hydrolase</keyword>
<keyword evidence="2" id="KW-0255">Endonuclease</keyword>
<dbReference type="InterPro" id="IPR050534">
    <property type="entry name" value="Coronavir_polyprotein_1ab"/>
</dbReference>
<organism evidence="2 3">
    <name type="scientific">Duncaniella muris</name>
    <dbReference type="NCBI Taxonomy" id="2094150"/>
    <lineage>
        <taxon>Bacteria</taxon>
        <taxon>Pseudomonadati</taxon>
        <taxon>Bacteroidota</taxon>
        <taxon>Bacteroidia</taxon>
        <taxon>Bacteroidales</taxon>
        <taxon>Muribaculaceae</taxon>
        <taxon>Duncaniella</taxon>
    </lineage>
</organism>
<keyword evidence="2" id="KW-0540">Nuclease</keyword>
<accession>A0A2V1IQX6</accession>
<evidence type="ECO:0000259" key="1">
    <source>
        <dbReference type="Pfam" id="PF13538"/>
    </source>
</evidence>
<evidence type="ECO:0000313" key="3">
    <source>
        <dbReference type="Proteomes" id="UP000244905"/>
    </source>
</evidence>
<protein>
    <submittedName>
        <fullName evidence="2">ATP-dependent endonuclease</fullName>
    </submittedName>
</protein>
<dbReference type="Pfam" id="PF13604">
    <property type="entry name" value="AAA_30"/>
    <property type="match status" value="1"/>
</dbReference>
<reference evidence="3" key="1">
    <citation type="submission" date="2018-02" db="EMBL/GenBank/DDBJ databases">
        <authorList>
            <person name="Clavel T."/>
            <person name="Strowig T."/>
        </authorList>
    </citation>
    <scope>NUCLEOTIDE SEQUENCE [LARGE SCALE GENOMIC DNA]</scope>
    <source>
        <strain evidence="3">DSM 103720</strain>
    </source>
</reference>
<proteinExistence type="predicted"/>
<dbReference type="Pfam" id="PF13538">
    <property type="entry name" value="UvrD_C_2"/>
    <property type="match status" value="1"/>
</dbReference>
<dbReference type="GO" id="GO:0004519">
    <property type="term" value="F:endonuclease activity"/>
    <property type="evidence" value="ECO:0007669"/>
    <property type="project" value="UniProtKB-KW"/>
</dbReference>
<dbReference type="Proteomes" id="UP000244905">
    <property type="component" value="Unassembled WGS sequence"/>
</dbReference>
<keyword evidence="3" id="KW-1185">Reference proteome</keyword>
<dbReference type="CDD" id="cd18809">
    <property type="entry name" value="SF1_C_RecD"/>
    <property type="match status" value="1"/>
</dbReference>
<comment type="caution">
    <text evidence="2">The sequence shown here is derived from an EMBL/GenBank/DDBJ whole genome shotgun (WGS) entry which is preliminary data.</text>
</comment>
<dbReference type="Gene3D" id="3.40.50.300">
    <property type="entry name" value="P-loop containing nucleotide triphosphate hydrolases"/>
    <property type="match status" value="2"/>
</dbReference>
<gene>
    <name evidence="2" type="ORF">C5O23_06190</name>
</gene>
<dbReference type="PANTHER" id="PTHR43788">
    <property type="entry name" value="DNA2/NAM7 HELICASE FAMILY MEMBER"/>
    <property type="match status" value="1"/>
</dbReference>
<dbReference type="RefSeq" id="WP_107032100.1">
    <property type="nucleotide sequence ID" value="NZ_CAJSYL010000011.1"/>
</dbReference>
<dbReference type="EMBL" id="PUEC01000011">
    <property type="protein sequence ID" value="PWB02635.1"/>
    <property type="molecule type" value="Genomic_DNA"/>
</dbReference>
<dbReference type="InterPro" id="IPR027785">
    <property type="entry name" value="UvrD-like_helicase_C"/>
</dbReference>
<dbReference type="CDD" id="cd17933">
    <property type="entry name" value="DEXSc_RecD-like"/>
    <property type="match status" value="1"/>
</dbReference>